<dbReference type="SUPFAM" id="SSF56349">
    <property type="entry name" value="DNA breaking-rejoining enzymes"/>
    <property type="match status" value="1"/>
</dbReference>
<evidence type="ECO:0008006" key="5">
    <source>
        <dbReference type="Google" id="ProtNLM"/>
    </source>
</evidence>
<dbReference type="SUPFAM" id="SSF53335">
    <property type="entry name" value="S-adenosyl-L-methionine-dependent methyltransferases"/>
    <property type="match status" value="1"/>
</dbReference>
<sequence length="2869" mass="310624">MARPGLWVNSELAPEALQALELAAGDLVQVGVLGASWASQGSEIARVVGGSTLDQEGLLFEFESLGTPDACFEWCARARGENGARPEDALLHVCTVQPMACRATGPAGWAVEHVSLIRPISEEEEALELLRSWGCEQLPGASGAEESGQRPAGRPATAAPAVPKPARRRALPVLSPRAEIGPTDDEEGSEEVSHVLEEQPRPPAGPRRARELLPLPGPLGAGRALAALPTPRGRRAPREDEQPRSRSGGRGGGDPLDEASVGLERGSADGGRAAELLQRRGGPGAEGRLAGPQAARSSQGAQTVLAARAAERAAAGGPSRDRMARSSFERQLCERLPGRRAPSGDRESDGEQVGDSEHEMDVESRGAMVRHDYFAAWALDVVMQEFKARTLAIKDGGWHAAQWLALVPMDAEPCAASRLAAAPTAPPSSEVRHVRGECEEPVRRVMLAEEAVAPRPGGEPSCKELTRLEYIVKLVDTCRRGPGSFQVVENLFRSARALDRDIEQIYKGCCEGLEWVIICGLNFEAGGRKGGSPAPWPRAASLAQRAALGLISEAAPYFCRGPLAALEELEWGRVVQAKALAYSGQEVERGCPLVLGELLPGLLAAGLAGSVSALDLAAPRVQKWLLDPTTLLKPPSEWPTEVPKASVQVASDEEWYCMCEHPVRVGIFEPFEEEEAIFSVGGAPVLAGAFAVVKTGTPATGFSKVTRLIINMVPQNAYQRIVGAFHLYSLPPQWRGYMAVRKQMPGARVGRPDLKWACMSVAVIPMGWLSAVGLFQHLHRRLGIGDGPPSARFAESSEWRRDRPLPLFSREQRQAWVQYYLDDFDTPEIVPESVATMIENTIGEYQLRQREAYSKAGVPWADKKAACRQRRLVRMGSLVDGTAGRVGVTIEDLLDVGRMALWLLEQTWVTPKACLMVLERLARVFEFRRPLFATLNQVWVLPGLRAATASAGKALVKPFKLPAEARAELLSAVSLLPMAYADMRAALDAVVLATDASEEGGGLCYATGLAQHGAQTAAQPVGEEGLAFTPRGAMSSRMPRALLQDGATLPTVVLFDLFGGVGASMVALSRCPCRVVMYVSSEIDKAAKRCVRQRWPGVIELGDITKVTSEAWAQLGRVASEVAPLAVIAAGSPCTDPSGLNAAGQGLSGSKSGLFFGLPWAFKAIEQARAGVIDITDEEKCLKVKLRVSPSDFPAWAEGGWGLLEPEHALPTFAKLQKRKSPPAPVVGIKSASEAAIARWTEASCVSQVYIFEDEDLLWNTGRAAWRIPSAGERETLMGFDRGCTRAAVKAKQGAPPIVPCLQTGIAPEALGRAPDFKATEIQDQDLEQQLVRKNMRIASRGGTDVRLDLQAPFRAKAWPRSGLQASLWTWSIGRGYPWREDGHINELEVGAAVNAVKWRWPLVSWPRAGAVRDDWGWMRGRAAYLLAAGCYPMYACIDAGDNPADVPSRWFDGCRRLPAFWAATGKRPRLVQEVDEGVAAYIEHVWRTNGSLLQVNNTLAAVPFLTPRMSGKLKLSWKPQKAWLRLEPNVRALLLSPLCAAAIAGAFCWWGHGRAAAMLLAGYACILRSGEMLRLRRRDVRVFRERGVAILALRKTKTSRRGGRSELAVVRSQAAVRMLVKYVAPLAPDEFLLGSPRSEFAACSDRLSLPSEIALCDDAYADQGTGIVCTLGSGKVGDAISAEFVCSSDAFYAWWMENEVKDKKGEYHFCSTSRDRCKFKGKDVVHVDGFWLLEGADMTAEAIKWLKGPGGLREHLERHSGPAGAPGKEEKRPAGEPAPAVAGQLFEPPGAGGPNDLQKDLRELREAVRGATDKRAGRDAGRRGSDGGRRERRDGPERGRCREQPRSQERRDGPERHGHSRQRRRSRERRRSQSARGRRSAGAARDAFAPPAGGRAAGSRDEGTSAELPLPARAAPDRRAQEQRAERDRPDDRQQQRGPGSSSDALLLQHPEPPSMGPRYSREARTVCRALDLLAQRKYGECADLLAQRLKALERALVDGHLDRAIWCELIAPDSIALMDRDEDRMLATEQQLEQRLRQRPAWIQPSHDKGSGKGKDKDKGKGKNRATCLGALAGEPSSAGAAEDLRQWRCALRTRSVGELALPALGRVLWGSVCRLPTPSGEFVRASSSSAKPGRRRRSLLPLPVVVFAQRGGCHPSRPGRWSEGHASRHRLVGHALNFPGSRMGQKPGFTNPPREASLVQEKAMDRLSLWLEWFLSEDDEPPPPVQQVVQEAGQARVQCDGRAAGIRRDLVADLVFPTWPDAGEVHGSQEEWDKLVKEGLRRGLFREAAPAAFVRGRAGHPIFSGGMGVDKEKVDDGVPRSFLRFVSILTPLNEHTRPIQGDVDFLPFIAQAMLVVLEEDESAVVDSEDAFRVLLTTVPMGWSGAVAVVQAVVRRLVFGEAGVDLATEVAKSKAFPNGPNYSFVYLDSFDFIRVRVRALAEAMAGQESPEHRRFVGVCRCLGLPLNKAKSLIGSFQALLQGGEFDGAAGICAHRRWRGRHLLRLSLGIAAAEVATDAALRHWAGLACFCAGYRRPLFSILQDIFTVIDSPGRQGPVHASALEELLLLSALVPLAGANLRAQMGPHISCSDASPHGGGAAVADSLGALGATPAFAEVSGDAGASLSEAVHRRGVSVLAPFAGDLGIEGARGQCARLRRLALPGEHCYWDHLEPICALLERQAGGLGSGPLRSSRRPLGAAGASGDHRSRLRASNELAGLAIRALEARLVRPGFAVVSHPAAGSGDSPGHWMHNSFALHRRVAERLGQQGEVCEDELWDIYADVVAAACRTHGEASCPQEPGQQALWLSAQLREATERLGDAQLNEVMVQEIMDWLSAMQAGGEEGHLRDLVRAADHRGSDVRLWASE</sequence>
<feature type="region of interest" description="Disordered" evidence="2">
    <location>
        <begin position="2037"/>
        <end position="2067"/>
    </location>
</feature>
<feature type="region of interest" description="Disordered" evidence="2">
    <location>
        <begin position="2688"/>
        <end position="2707"/>
    </location>
</feature>
<dbReference type="Gene3D" id="3.40.50.150">
    <property type="entry name" value="Vaccinia Virus protein VP39"/>
    <property type="match status" value="1"/>
</dbReference>
<feature type="compositionally biased region" description="Basic and acidic residues" evidence="2">
    <location>
        <begin position="319"/>
        <end position="363"/>
    </location>
</feature>
<accession>A0ABN9PNI4</accession>
<keyword evidence="1" id="KW-0233">DNA recombination</keyword>
<dbReference type="Gene3D" id="1.10.443.10">
    <property type="entry name" value="Intergrase catalytic core"/>
    <property type="match status" value="1"/>
</dbReference>
<comment type="caution">
    <text evidence="3">The sequence shown here is derived from an EMBL/GenBank/DDBJ whole genome shotgun (WGS) entry which is preliminary data.</text>
</comment>
<dbReference type="EMBL" id="CAUYUJ010001180">
    <property type="protein sequence ID" value="CAK0794640.1"/>
    <property type="molecule type" value="Genomic_DNA"/>
</dbReference>
<keyword evidence="4" id="KW-1185">Reference proteome</keyword>
<evidence type="ECO:0000256" key="2">
    <source>
        <dbReference type="SAM" id="MobiDB-lite"/>
    </source>
</evidence>
<protein>
    <recommendedName>
        <fullName evidence="5">DNA (cytosine-5-)-methyltransferase</fullName>
    </recommendedName>
</protein>
<proteinExistence type="predicted"/>
<dbReference type="InterPro" id="IPR029063">
    <property type="entry name" value="SAM-dependent_MTases_sf"/>
</dbReference>
<feature type="compositionally biased region" description="Low complexity" evidence="2">
    <location>
        <begin position="151"/>
        <end position="161"/>
    </location>
</feature>
<dbReference type="Proteomes" id="UP001189429">
    <property type="component" value="Unassembled WGS sequence"/>
</dbReference>
<feature type="compositionally biased region" description="Basic and acidic residues" evidence="2">
    <location>
        <begin position="1916"/>
        <end position="1936"/>
    </location>
</feature>
<gene>
    <name evidence="3" type="ORF">PCOR1329_LOCUS4558</name>
</gene>
<feature type="compositionally biased region" description="Low complexity" evidence="2">
    <location>
        <begin position="2690"/>
        <end position="2700"/>
    </location>
</feature>
<feature type="compositionally biased region" description="Low complexity" evidence="2">
    <location>
        <begin position="306"/>
        <end position="315"/>
    </location>
</feature>
<dbReference type="InterPro" id="IPR011010">
    <property type="entry name" value="DNA_brk_join_enz"/>
</dbReference>
<dbReference type="InterPro" id="IPR013762">
    <property type="entry name" value="Integrase-like_cat_sf"/>
</dbReference>
<evidence type="ECO:0000256" key="1">
    <source>
        <dbReference type="ARBA" id="ARBA00023172"/>
    </source>
</evidence>
<organism evidence="3 4">
    <name type="scientific">Prorocentrum cordatum</name>
    <dbReference type="NCBI Taxonomy" id="2364126"/>
    <lineage>
        <taxon>Eukaryota</taxon>
        <taxon>Sar</taxon>
        <taxon>Alveolata</taxon>
        <taxon>Dinophyceae</taxon>
        <taxon>Prorocentrales</taxon>
        <taxon>Prorocentraceae</taxon>
        <taxon>Prorocentrum</taxon>
    </lineage>
</organism>
<feature type="non-terminal residue" evidence="3">
    <location>
        <position position="2869"/>
    </location>
</feature>
<feature type="region of interest" description="Disordered" evidence="2">
    <location>
        <begin position="1754"/>
        <end position="1962"/>
    </location>
</feature>
<feature type="compositionally biased region" description="Low complexity" evidence="2">
    <location>
        <begin position="221"/>
        <end position="231"/>
    </location>
</feature>
<feature type="compositionally biased region" description="Basic and acidic residues" evidence="2">
    <location>
        <begin position="1798"/>
        <end position="1858"/>
    </location>
</feature>
<name>A0ABN9PNI4_9DINO</name>
<evidence type="ECO:0000313" key="4">
    <source>
        <dbReference type="Proteomes" id="UP001189429"/>
    </source>
</evidence>
<feature type="region of interest" description="Disordered" evidence="2">
    <location>
        <begin position="140"/>
        <end position="363"/>
    </location>
</feature>
<evidence type="ECO:0000313" key="3">
    <source>
        <dbReference type="EMBL" id="CAK0794640.1"/>
    </source>
</evidence>
<feature type="compositionally biased region" description="Basic and acidic residues" evidence="2">
    <location>
        <begin position="2048"/>
        <end position="2063"/>
    </location>
</feature>
<feature type="compositionally biased region" description="Low complexity" evidence="2">
    <location>
        <begin position="1881"/>
        <end position="1895"/>
    </location>
</feature>
<feature type="compositionally biased region" description="Basic and acidic residues" evidence="2">
    <location>
        <begin position="191"/>
        <end position="200"/>
    </location>
</feature>
<feature type="compositionally biased region" description="Basic residues" evidence="2">
    <location>
        <begin position="1859"/>
        <end position="1880"/>
    </location>
</feature>
<reference evidence="3" key="1">
    <citation type="submission" date="2023-10" db="EMBL/GenBank/DDBJ databases">
        <authorList>
            <person name="Chen Y."/>
            <person name="Shah S."/>
            <person name="Dougan E. K."/>
            <person name="Thang M."/>
            <person name="Chan C."/>
        </authorList>
    </citation>
    <scope>NUCLEOTIDE SEQUENCE [LARGE SCALE GENOMIC DNA]</scope>
</reference>